<evidence type="ECO:0000256" key="3">
    <source>
        <dbReference type="ARBA" id="ARBA00023242"/>
    </source>
</evidence>
<feature type="domain" description="Homeobox" evidence="5">
    <location>
        <begin position="1"/>
        <end position="55"/>
    </location>
</feature>
<dbReference type="OMA" id="SNWMINV"/>
<evidence type="ECO:0000256" key="2">
    <source>
        <dbReference type="ARBA" id="ARBA00023155"/>
    </source>
</evidence>
<reference evidence="6 7" key="1">
    <citation type="submission" date="2016-07" db="EMBL/GenBank/DDBJ databases">
        <title>Pervasive Adenine N6-methylation of Active Genes in Fungi.</title>
        <authorList>
            <consortium name="DOE Joint Genome Institute"/>
            <person name="Mondo S.J."/>
            <person name="Dannebaum R.O."/>
            <person name="Kuo R.C."/>
            <person name="Labutti K."/>
            <person name="Haridas S."/>
            <person name="Kuo A."/>
            <person name="Salamov A."/>
            <person name="Ahrendt S.R."/>
            <person name="Lipzen A."/>
            <person name="Sullivan W."/>
            <person name="Andreopoulos W.B."/>
            <person name="Clum A."/>
            <person name="Lindquist E."/>
            <person name="Daum C."/>
            <person name="Ramamoorthy G.K."/>
            <person name="Gryganskyi A."/>
            <person name="Culley D."/>
            <person name="Magnuson J.K."/>
            <person name="James T.Y."/>
            <person name="O'Malley M.A."/>
            <person name="Stajich J.E."/>
            <person name="Spatafora J.W."/>
            <person name="Visel A."/>
            <person name="Grigoriev I.V."/>
        </authorList>
    </citation>
    <scope>NUCLEOTIDE SEQUENCE [LARGE SCALE GENOMIC DNA]</scope>
    <source>
        <strain evidence="6 7">12-1054</strain>
    </source>
</reference>
<dbReference type="GO" id="GO:0005634">
    <property type="term" value="C:nucleus"/>
    <property type="evidence" value="ECO:0007669"/>
    <property type="project" value="UniProtKB-SubCell"/>
</dbReference>
<evidence type="ECO:0000259" key="5">
    <source>
        <dbReference type="PROSITE" id="PS50071"/>
    </source>
</evidence>
<feature type="non-terminal residue" evidence="6">
    <location>
        <position position="1"/>
    </location>
</feature>
<dbReference type="AlphaFoldDB" id="A0A1Y2FLZ7"/>
<feature type="non-terminal residue" evidence="6">
    <location>
        <position position="55"/>
    </location>
</feature>
<dbReference type="PANTHER" id="PTHR11850">
    <property type="entry name" value="HOMEOBOX PROTEIN TRANSCRIPTION FACTORS"/>
    <property type="match status" value="1"/>
</dbReference>
<keyword evidence="2 4" id="KW-0371">Homeobox</keyword>
<evidence type="ECO:0000256" key="1">
    <source>
        <dbReference type="ARBA" id="ARBA00023125"/>
    </source>
</evidence>
<organism evidence="6 7">
    <name type="scientific">Protomyces lactucae-debilis</name>
    <dbReference type="NCBI Taxonomy" id="2754530"/>
    <lineage>
        <taxon>Eukaryota</taxon>
        <taxon>Fungi</taxon>
        <taxon>Dikarya</taxon>
        <taxon>Ascomycota</taxon>
        <taxon>Taphrinomycotina</taxon>
        <taxon>Taphrinomycetes</taxon>
        <taxon>Taphrinales</taxon>
        <taxon>Protomycetaceae</taxon>
        <taxon>Protomyces</taxon>
    </lineage>
</organism>
<dbReference type="GO" id="GO:0003677">
    <property type="term" value="F:DNA binding"/>
    <property type="evidence" value="ECO:0007669"/>
    <property type="project" value="UniProtKB-UniRule"/>
</dbReference>
<protein>
    <submittedName>
        <fullName evidence="6">Homeobox KN domain-domain-containing protein</fullName>
    </submittedName>
</protein>
<dbReference type="InterPro" id="IPR001356">
    <property type="entry name" value="HD"/>
</dbReference>
<comment type="caution">
    <text evidence="6">The sequence shown here is derived from an EMBL/GenBank/DDBJ whole genome shotgun (WGS) entry which is preliminary data.</text>
</comment>
<dbReference type="Pfam" id="PF05920">
    <property type="entry name" value="Homeobox_KN"/>
    <property type="match status" value="1"/>
</dbReference>
<sequence>RRGNLSRKATSMLKTWLNEHVEHPYPSEDEKLALSEQTELTIAQISNWFINARRR</sequence>
<dbReference type="SMART" id="SM00389">
    <property type="entry name" value="HOX"/>
    <property type="match status" value="1"/>
</dbReference>
<dbReference type="RefSeq" id="XP_040726784.1">
    <property type="nucleotide sequence ID" value="XM_040867375.1"/>
</dbReference>
<dbReference type="GeneID" id="63783974"/>
<keyword evidence="1 4" id="KW-0238">DNA-binding</keyword>
<dbReference type="GO" id="GO:0006355">
    <property type="term" value="P:regulation of DNA-templated transcription"/>
    <property type="evidence" value="ECO:0007669"/>
    <property type="project" value="InterPro"/>
</dbReference>
<gene>
    <name evidence="6" type="ORF">BCR37DRAFT_340766</name>
</gene>
<dbReference type="EMBL" id="MCFI01000005">
    <property type="protein sequence ID" value="ORY85001.1"/>
    <property type="molecule type" value="Genomic_DNA"/>
</dbReference>
<comment type="subcellular location">
    <subcellularLocation>
        <location evidence="4">Nucleus</location>
    </subcellularLocation>
</comment>
<accession>A0A1Y2FLZ7</accession>
<dbReference type="InterPro" id="IPR009057">
    <property type="entry name" value="Homeodomain-like_sf"/>
</dbReference>
<dbReference type="OrthoDB" id="10056939at2759"/>
<dbReference type="SUPFAM" id="SSF46689">
    <property type="entry name" value="Homeodomain-like"/>
    <property type="match status" value="1"/>
</dbReference>
<dbReference type="STRING" id="56484.A0A1Y2FLZ7"/>
<dbReference type="PROSITE" id="PS50071">
    <property type="entry name" value="HOMEOBOX_2"/>
    <property type="match status" value="1"/>
</dbReference>
<proteinExistence type="predicted"/>
<evidence type="ECO:0000313" key="6">
    <source>
        <dbReference type="EMBL" id="ORY85001.1"/>
    </source>
</evidence>
<name>A0A1Y2FLZ7_PROLT</name>
<evidence type="ECO:0000313" key="7">
    <source>
        <dbReference type="Proteomes" id="UP000193685"/>
    </source>
</evidence>
<dbReference type="InterPro" id="IPR050224">
    <property type="entry name" value="TALE_homeobox"/>
</dbReference>
<keyword evidence="7" id="KW-1185">Reference proteome</keyword>
<keyword evidence="3 4" id="KW-0539">Nucleus</keyword>
<dbReference type="InterPro" id="IPR008422">
    <property type="entry name" value="KN_HD"/>
</dbReference>
<evidence type="ECO:0000256" key="4">
    <source>
        <dbReference type="PROSITE-ProRule" id="PRU00108"/>
    </source>
</evidence>
<dbReference type="Gene3D" id="1.10.10.60">
    <property type="entry name" value="Homeodomain-like"/>
    <property type="match status" value="1"/>
</dbReference>
<dbReference type="CDD" id="cd00086">
    <property type="entry name" value="homeodomain"/>
    <property type="match status" value="1"/>
</dbReference>
<dbReference type="Proteomes" id="UP000193685">
    <property type="component" value="Unassembled WGS sequence"/>
</dbReference>